<dbReference type="PANTHER" id="PTHR12526:SF630">
    <property type="entry name" value="GLYCOSYLTRANSFERASE"/>
    <property type="match status" value="1"/>
</dbReference>
<reference evidence="2 3" key="1">
    <citation type="submission" date="2015-05" db="EMBL/GenBank/DDBJ databases">
        <title>Photobacterium galathea sp. nov.</title>
        <authorList>
            <person name="Machado H."/>
            <person name="Gram L."/>
        </authorList>
    </citation>
    <scope>NUCLEOTIDE SEQUENCE [LARGE SCALE GENOMIC DNA]</scope>
    <source>
        <strain evidence="2 3">CGMCC 1.12159</strain>
    </source>
</reference>
<dbReference type="GO" id="GO:1901135">
    <property type="term" value="P:carbohydrate derivative metabolic process"/>
    <property type="evidence" value="ECO:0007669"/>
    <property type="project" value="UniProtKB-ARBA"/>
</dbReference>
<protein>
    <recommendedName>
        <fullName evidence="1">Glycosyl transferase family 1 domain-containing protein</fullName>
    </recommendedName>
</protein>
<organism evidence="2 3">
    <name type="scientific">Photobacterium aquae</name>
    <dbReference type="NCBI Taxonomy" id="1195763"/>
    <lineage>
        <taxon>Bacteria</taxon>
        <taxon>Pseudomonadati</taxon>
        <taxon>Pseudomonadota</taxon>
        <taxon>Gammaproteobacteria</taxon>
        <taxon>Vibrionales</taxon>
        <taxon>Vibrionaceae</taxon>
        <taxon>Photobacterium</taxon>
    </lineage>
</organism>
<dbReference type="Proteomes" id="UP000036097">
    <property type="component" value="Unassembled WGS sequence"/>
</dbReference>
<dbReference type="PANTHER" id="PTHR12526">
    <property type="entry name" value="GLYCOSYLTRANSFERASE"/>
    <property type="match status" value="1"/>
</dbReference>
<dbReference type="GO" id="GO:0016757">
    <property type="term" value="F:glycosyltransferase activity"/>
    <property type="evidence" value="ECO:0007669"/>
    <property type="project" value="InterPro"/>
</dbReference>
<dbReference type="RefSeq" id="WP_047880140.1">
    <property type="nucleotide sequence ID" value="NZ_LDOT01000024.1"/>
</dbReference>
<keyword evidence="3" id="KW-1185">Reference proteome</keyword>
<dbReference type="InterPro" id="IPR001296">
    <property type="entry name" value="Glyco_trans_1"/>
</dbReference>
<dbReference type="STRING" id="1195763.ABT56_17255"/>
<dbReference type="Gene3D" id="3.40.50.2000">
    <property type="entry name" value="Glycogen Phosphorylase B"/>
    <property type="match status" value="2"/>
</dbReference>
<dbReference type="OrthoDB" id="9792269at2"/>
<dbReference type="AlphaFoldDB" id="A0A0J1GWZ7"/>
<accession>A0A0J1GWZ7</accession>
<comment type="caution">
    <text evidence="2">The sequence shown here is derived from an EMBL/GenBank/DDBJ whole genome shotgun (WGS) entry which is preliminary data.</text>
</comment>
<feature type="domain" description="Glycosyl transferase family 1" evidence="1">
    <location>
        <begin position="190"/>
        <end position="347"/>
    </location>
</feature>
<evidence type="ECO:0000259" key="1">
    <source>
        <dbReference type="Pfam" id="PF00534"/>
    </source>
</evidence>
<evidence type="ECO:0000313" key="3">
    <source>
        <dbReference type="Proteomes" id="UP000036097"/>
    </source>
</evidence>
<proteinExistence type="predicted"/>
<gene>
    <name evidence="2" type="ORF">ABT56_17255</name>
</gene>
<dbReference type="Pfam" id="PF00534">
    <property type="entry name" value="Glycos_transf_1"/>
    <property type="match status" value="1"/>
</dbReference>
<dbReference type="EMBL" id="LDOT01000024">
    <property type="protein sequence ID" value="KLV03974.1"/>
    <property type="molecule type" value="Genomic_DNA"/>
</dbReference>
<sequence>MPRQKKIILLIDSLASGGAEGVCVNLANNLYKNGWNVTLLLMRSDGRELISRVDKNIKIDSLNVCSARLAIRPLIKYLKVEKIKVLISFTYELTILAIISRYFSKRHFKLVARNINSLSMISKKTTSKYRKYFLYPVIKWIYPKADIIVNQCLEMEKEINSILPKTIGKTVTIYNPVSKAIEEYVNKNQINNSKDDYILCVGRLENQKAFDLAIDAFFLFQQDHPQFKLKIVGKGRLESQLKLKVEKLMISHKVIFCGYQSDLIDLYSHAKVTLLTSLFEGFPNVLIESISLGTPIVSVDCKNGPNEIINNLNGVLVNDRSDIEIKKGLEYVIINDYQYKAIANQAKVFSNKNAIEKWEEILS</sequence>
<evidence type="ECO:0000313" key="2">
    <source>
        <dbReference type="EMBL" id="KLV03974.1"/>
    </source>
</evidence>
<dbReference type="PATRIC" id="fig|1195763.3.peg.3680"/>
<dbReference type="SUPFAM" id="SSF53756">
    <property type="entry name" value="UDP-Glycosyltransferase/glycogen phosphorylase"/>
    <property type="match status" value="1"/>
</dbReference>
<name>A0A0J1GWZ7_9GAMM</name>